<dbReference type="SUPFAM" id="SSF48371">
    <property type="entry name" value="ARM repeat"/>
    <property type="match status" value="1"/>
</dbReference>
<feature type="chain" id="PRO_5004567725" description="Nucleotide exchange factor SIL1" evidence="9">
    <location>
        <begin position="29"/>
        <end position="309"/>
    </location>
</feature>
<evidence type="ECO:0000256" key="1">
    <source>
        <dbReference type="ARBA" id="ARBA00010588"/>
    </source>
</evidence>
<dbReference type="GO" id="GO:0005783">
    <property type="term" value="C:endoplasmic reticulum"/>
    <property type="evidence" value="ECO:0007669"/>
    <property type="project" value="InterPro"/>
</dbReference>
<keyword evidence="11" id="KW-1185">Reference proteome</keyword>
<evidence type="ECO:0000256" key="8">
    <source>
        <dbReference type="ARBA" id="ARBA00023010"/>
    </source>
</evidence>
<organism evidence="10 11">
    <name type="scientific">Schizosaccharomyces octosporus (strain yFS286)</name>
    <name type="common">Fission yeast</name>
    <name type="synonym">Octosporomyces octosporus</name>
    <dbReference type="NCBI Taxonomy" id="483514"/>
    <lineage>
        <taxon>Eukaryota</taxon>
        <taxon>Fungi</taxon>
        <taxon>Dikarya</taxon>
        <taxon>Ascomycota</taxon>
        <taxon>Taphrinomycotina</taxon>
        <taxon>Schizosaccharomycetes</taxon>
        <taxon>Schizosaccharomycetales</taxon>
        <taxon>Schizosaccharomycetaceae</taxon>
        <taxon>Schizosaccharomyces</taxon>
    </lineage>
</organism>
<accession>S9PXT1</accession>
<dbReference type="GeneID" id="25032077"/>
<dbReference type="OrthoDB" id="5370446at2759"/>
<dbReference type="InterPro" id="IPR050693">
    <property type="entry name" value="Hsp70_NEF-Inhibitors"/>
</dbReference>
<dbReference type="Pfam" id="PF16782">
    <property type="entry name" value="SIL1"/>
    <property type="match status" value="1"/>
</dbReference>
<dbReference type="InterPro" id="IPR031884">
    <property type="entry name" value="Sil1_fungi"/>
</dbReference>
<dbReference type="EMBL" id="KE503206">
    <property type="protein sequence ID" value="EPX73886.1"/>
    <property type="molecule type" value="Genomic_DNA"/>
</dbReference>
<comment type="similarity">
    <text evidence="1">Belongs to the SIL1 family.</text>
</comment>
<dbReference type="HOGENOM" id="CLU_906604_0_0_1"/>
<evidence type="ECO:0000256" key="4">
    <source>
        <dbReference type="ARBA" id="ARBA00022448"/>
    </source>
</evidence>
<keyword evidence="4" id="KW-0813">Transport</keyword>
<dbReference type="GO" id="GO:0015031">
    <property type="term" value="P:protein transport"/>
    <property type="evidence" value="ECO:0007669"/>
    <property type="project" value="UniProtKB-KW"/>
</dbReference>
<evidence type="ECO:0000256" key="9">
    <source>
        <dbReference type="SAM" id="SignalP"/>
    </source>
</evidence>
<reference evidence="10 11" key="1">
    <citation type="journal article" date="2011" name="Science">
        <title>Comparative functional genomics of the fission yeasts.</title>
        <authorList>
            <person name="Rhind N."/>
            <person name="Chen Z."/>
            <person name="Yassour M."/>
            <person name="Thompson D.A."/>
            <person name="Haas B.J."/>
            <person name="Habib N."/>
            <person name="Wapinski I."/>
            <person name="Roy S."/>
            <person name="Lin M.F."/>
            <person name="Heiman D.I."/>
            <person name="Young S.K."/>
            <person name="Furuya K."/>
            <person name="Guo Y."/>
            <person name="Pidoux A."/>
            <person name="Chen H.M."/>
            <person name="Robbertse B."/>
            <person name="Goldberg J.M."/>
            <person name="Aoki K."/>
            <person name="Bayne E.H."/>
            <person name="Berlin A.M."/>
            <person name="Desjardins C.A."/>
            <person name="Dobbs E."/>
            <person name="Dukaj L."/>
            <person name="Fan L."/>
            <person name="FitzGerald M.G."/>
            <person name="French C."/>
            <person name="Gujja S."/>
            <person name="Hansen K."/>
            <person name="Keifenheim D."/>
            <person name="Levin J.Z."/>
            <person name="Mosher R.A."/>
            <person name="Mueller C.A."/>
            <person name="Pfiffner J."/>
            <person name="Priest M."/>
            <person name="Russ C."/>
            <person name="Smialowska A."/>
            <person name="Swoboda P."/>
            <person name="Sykes S.M."/>
            <person name="Vaughn M."/>
            <person name="Vengrova S."/>
            <person name="Yoder R."/>
            <person name="Zeng Q."/>
            <person name="Allshire R."/>
            <person name="Baulcombe D."/>
            <person name="Birren B.W."/>
            <person name="Brown W."/>
            <person name="Ekwall K."/>
            <person name="Kellis M."/>
            <person name="Leatherwood J."/>
            <person name="Levin H."/>
            <person name="Margalit H."/>
            <person name="Martienssen R."/>
            <person name="Nieduszynski C.A."/>
            <person name="Spatafora J.W."/>
            <person name="Friedman N."/>
            <person name="Dalgaard J.Z."/>
            <person name="Baumann P."/>
            <person name="Niki H."/>
            <person name="Regev A."/>
            <person name="Nusbaum C."/>
        </authorList>
    </citation>
    <scope>NUCLEOTIDE SEQUENCE [LARGE SCALE GENOMIC DNA]</scope>
    <source>
        <strain evidence="11">yFS286</strain>
    </source>
</reference>
<dbReference type="PANTHER" id="PTHR19316">
    <property type="entry name" value="PROTEIN FOLDING REGULATOR"/>
    <property type="match status" value="1"/>
</dbReference>
<evidence type="ECO:0000256" key="3">
    <source>
        <dbReference type="ARBA" id="ARBA00015352"/>
    </source>
</evidence>
<evidence type="ECO:0000256" key="2">
    <source>
        <dbReference type="ARBA" id="ARBA00011799"/>
    </source>
</evidence>
<sequence>MFNIKIKAYTRLLVFLFLFSLSFRLSVCSETKKTISDGQLFQQCADSLSNTENIQFLDSSLETLRDLSHDYSFGQEVVKSDIKDHLINFMNNLSYPEATRSLASSVFASAFANNPAVHELAVKDNLMPLFIQSLKHEPSISVITKKLYLLSKAVASTWSAQSFVQCSGMDIVSDLYSKWLEIPNSNIPFHKYEQLLGRIAILLESLHLHLSKYSKVTDGLVSDWCYLLQSQVQSNWSSYSPTTLELLLHTIVSMQVEWEVCPSTVFYEWLNDDPIAKHHIIRQDPGFREDFFDMINEALSLPWPKKYYI</sequence>
<dbReference type="Gene3D" id="1.25.10.10">
    <property type="entry name" value="Leucine-rich Repeat Variant"/>
    <property type="match status" value="1"/>
</dbReference>
<dbReference type="AlphaFoldDB" id="S9PXT1"/>
<dbReference type="OMA" id="YEWLNDD"/>
<proteinExistence type="inferred from homology"/>
<gene>
    <name evidence="10" type="ORF">SOCG_03105</name>
</gene>
<dbReference type="RefSeq" id="XP_013017047.1">
    <property type="nucleotide sequence ID" value="XM_013161593.1"/>
</dbReference>
<evidence type="ECO:0000256" key="7">
    <source>
        <dbReference type="ARBA" id="ARBA00022927"/>
    </source>
</evidence>
<protein>
    <recommendedName>
        <fullName evidence="3">Nucleotide exchange factor SIL1</fullName>
    </recommendedName>
</protein>
<keyword evidence="7" id="KW-0653">Protein transport</keyword>
<comment type="subunit">
    <text evidence="2">Interacts with KAR2.</text>
</comment>
<evidence type="ECO:0000256" key="5">
    <source>
        <dbReference type="ARBA" id="ARBA00022729"/>
    </source>
</evidence>
<dbReference type="Proteomes" id="UP000016088">
    <property type="component" value="Unassembled WGS sequence"/>
</dbReference>
<name>S9PXT1_SCHOY</name>
<evidence type="ECO:0000313" key="10">
    <source>
        <dbReference type="EMBL" id="EPX73886.1"/>
    </source>
</evidence>
<evidence type="ECO:0000313" key="11">
    <source>
        <dbReference type="Proteomes" id="UP000016088"/>
    </source>
</evidence>
<keyword evidence="5 9" id="KW-0732">Signal</keyword>
<evidence type="ECO:0000256" key="6">
    <source>
        <dbReference type="ARBA" id="ARBA00022824"/>
    </source>
</evidence>
<dbReference type="InterPro" id="IPR016024">
    <property type="entry name" value="ARM-type_fold"/>
</dbReference>
<keyword evidence="8" id="KW-0811">Translocation</keyword>
<dbReference type="PANTHER" id="PTHR19316:SF18">
    <property type="entry name" value="HSP70-BINDING PROTEIN 1"/>
    <property type="match status" value="1"/>
</dbReference>
<feature type="signal peptide" evidence="9">
    <location>
        <begin position="1"/>
        <end position="28"/>
    </location>
</feature>
<dbReference type="GO" id="GO:0000774">
    <property type="term" value="F:adenyl-nucleotide exchange factor activity"/>
    <property type="evidence" value="ECO:0007669"/>
    <property type="project" value="InterPro"/>
</dbReference>
<dbReference type="VEuPathDB" id="FungiDB:SOCG_03105"/>
<keyword evidence="6" id="KW-0256">Endoplasmic reticulum</keyword>
<dbReference type="InterPro" id="IPR011989">
    <property type="entry name" value="ARM-like"/>
</dbReference>